<dbReference type="RefSeq" id="WP_234768781.1">
    <property type="nucleotide sequence ID" value="NZ_JAKEIP010000550.1"/>
</dbReference>
<evidence type="ECO:0000313" key="4">
    <source>
        <dbReference type="Proteomes" id="UP001139384"/>
    </source>
</evidence>
<feature type="chain" id="PRO_5040783263" description="Secreted protein" evidence="2">
    <location>
        <begin position="27"/>
        <end position="242"/>
    </location>
</feature>
<evidence type="ECO:0000256" key="2">
    <source>
        <dbReference type="SAM" id="SignalP"/>
    </source>
</evidence>
<evidence type="ECO:0000256" key="1">
    <source>
        <dbReference type="SAM" id="MobiDB-lite"/>
    </source>
</evidence>
<name>A0A9X1Q8M4_STRM4</name>
<organism evidence="3 4">
    <name type="scientific">Streptomyces muensis</name>
    <dbReference type="NCBI Taxonomy" id="1077944"/>
    <lineage>
        <taxon>Bacteria</taxon>
        <taxon>Bacillati</taxon>
        <taxon>Actinomycetota</taxon>
        <taxon>Actinomycetes</taxon>
        <taxon>Kitasatosporales</taxon>
        <taxon>Streptomycetaceae</taxon>
        <taxon>Streptomyces</taxon>
    </lineage>
</organism>
<protein>
    <recommendedName>
        <fullName evidence="5">Secreted protein</fullName>
    </recommendedName>
</protein>
<keyword evidence="4" id="KW-1185">Reference proteome</keyword>
<dbReference type="EMBL" id="JAKEIP010000550">
    <property type="protein sequence ID" value="MCF1600496.1"/>
    <property type="molecule type" value="Genomic_DNA"/>
</dbReference>
<sequence length="242" mass="25049">MRLLHSPASLCLAAAALLAAAPPVRAEPPVELPSCVTDDGAFPLATRLHGGPDSYTAGGGFGTWYLDLTNTTGRTCAGIHPVVVLVDGKRALKPSQPRLEFYGTPKGGPERPEGPVDAGSPAEARPLPVRFETTDEDELVGAFEGFPGFTVGPRKTITVKVRLAVTSDAVPNEVTANAAVVQRHDGDGDWVGQSNDYRFTIDTDPADAADETGPADSAAPADRDSPTDPAASAAPTPSTSPR</sequence>
<evidence type="ECO:0008006" key="5">
    <source>
        <dbReference type="Google" id="ProtNLM"/>
    </source>
</evidence>
<evidence type="ECO:0000313" key="3">
    <source>
        <dbReference type="EMBL" id="MCF1600496.1"/>
    </source>
</evidence>
<dbReference type="AlphaFoldDB" id="A0A9X1Q8M4"/>
<feature type="region of interest" description="Disordered" evidence="1">
    <location>
        <begin position="185"/>
        <end position="242"/>
    </location>
</feature>
<proteinExistence type="predicted"/>
<keyword evidence="2" id="KW-0732">Signal</keyword>
<reference evidence="3" key="1">
    <citation type="submission" date="2022-01" db="EMBL/GenBank/DDBJ databases">
        <title>Draft Genome Sequences of Seven Type Strains of the Genus Streptomyces.</title>
        <authorList>
            <person name="Aziz S."/>
            <person name="Coretto E."/>
            <person name="Chronakova A."/>
            <person name="Sproer C."/>
            <person name="Huber K."/>
            <person name="Nouioui I."/>
            <person name="Gross H."/>
        </authorList>
    </citation>
    <scope>NUCLEOTIDE SEQUENCE</scope>
    <source>
        <strain evidence="3">DSM 103493</strain>
    </source>
</reference>
<accession>A0A9X1Q8M4</accession>
<gene>
    <name evidence="3" type="ORF">L0P92_44235</name>
</gene>
<comment type="caution">
    <text evidence="3">The sequence shown here is derived from an EMBL/GenBank/DDBJ whole genome shotgun (WGS) entry which is preliminary data.</text>
</comment>
<feature type="signal peptide" evidence="2">
    <location>
        <begin position="1"/>
        <end position="26"/>
    </location>
</feature>
<feature type="compositionally biased region" description="Low complexity" evidence="1">
    <location>
        <begin position="227"/>
        <end position="242"/>
    </location>
</feature>
<feature type="region of interest" description="Disordered" evidence="1">
    <location>
        <begin position="97"/>
        <end position="123"/>
    </location>
</feature>
<dbReference type="Proteomes" id="UP001139384">
    <property type="component" value="Unassembled WGS sequence"/>
</dbReference>
<feature type="non-terminal residue" evidence="3">
    <location>
        <position position="242"/>
    </location>
</feature>